<feature type="transmembrane region" description="Helical" evidence="2">
    <location>
        <begin position="20"/>
        <end position="41"/>
    </location>
</feature>
<name>A0A2T8HRX8_9RHOB</name>
<keyword evidence="2" id="KW-0812">Transmembrane</keyword>
<evidence type="ECO:0000256" key="1">
    <source>
        <dbReference type="SAM" id="MobiDB-lite"/>
    </source>
</evidence>
<keyword evidence="4" id="KW-1185">Reference proteome</keyword>
<organism evidence="3 4">
    <name type="scientific">Pararhodobacter oceanensis</name>
    <dbReference type="NCBI Taxonomy" id="2172121"/>
    <lineage>
        <taxon>Bacteria</taxon>
        <taxon>Pseudomonadati</taxon>
        <taxon>Pseudomonadota</taxon>
        <taxon>Alphaproteobacteria</taxon>
        <taxon>Rhodobacterales</taxon>
        <taxon>Paracoccaceae</taxon>
        <taxon>Pararhodobacter</taxon>
    </lineage>
</organism>
<reference evidence="3 4" key="1">
    <citation type="submission" date="2018-04" db="EMBL/GenBank/DDBJ databases">
        <title>Pararhodobacter oceanense sp. nov., isolated from marine intertidal sediment.</title>
        <authorList>
            <person name="Wang X.-L."/>
            <person name="Du Z.-J."/>
        </authorList>
    </citation>
    <scope>NUCLEOTIDE SEQUENCE [LARGE SCALE GENOMIC DNA]</scope>
    <source>
        <strain evidence="3 4">AM505</strain>
    </source>
</reference>
<evidence type="ECO:0008006" key="5">
    <source>
        <dbReference type="Google" id="ProtNLM"/>
    </source>
</evidence>
<feature type="region of interest" description="Disordered" evidence="1">
    <location>
        <begin position="77"/>
        <end position="97"/>
    </location>
</feature>
<gene>
    <name evidence="3" type="ORF">DDE20_13365</name>
</gene>
<keyword evidence="2" id="KW-0472">Membrane</keyword>
<evidence type="ECO:0000256" key="2">
    <source>
        <dbReference type="SAM" id="Phobius"/>
    </source>
</evidence>
<accession>A0A2T8HRX8</accession>
<dbReference type="Proteomes" id="UP000245911">
    <property type="component" value="Unassembled WGS sequence"/>
</dbReference>
<dbReference type="AlphaFoldDB" id="A0A2T8HRX8"/>
<dbReference type="RefSeq" id="WP_116559019.1">
    <property type="nucleotide sequence ID" value="NZ_QDKM01000006.1"/>
</dbReference>
<proteinExistence type="predicted"/>
<comment type="caution">
    <text evidence="3">The sequence shown here is derived from an EMBL/GenBank/DDBJ whole genome shotgun (WGS) entry which is preliminary data.</text>
</comment>
<keyword evidence="2" id="KW-1133">Transmembrane helix</keyword>
<evidence type="ECO:0000313" key="3">
    <source>
        <dbReference type="EMBL" id="PVH28102.1"/>
    </source>
</evidence>
<protein>
    <recommendedName>
        <fullName evidence="5">DUF3311 domain-containing protein</fullName>
    </recommendedName>
</protein>
<evidence type="ECO:0000313" key="4">
    <source>
        <dbReference type="Proteomes" id="UP000245911"/>
    </source>
</evidence>
<sequence>MSAPRPVPARTEVRRRWQDAGFVIPAFAALLLTPPFLNLFAVRRLLFGIPLEVAYLFTIWTALVLCAVVLSRRLPRQIDPEPVDSPPIDKSAEPDKS</sequence>
<feature type="transmembrane region" description="Helical" evidence="2">
    <location>
        <begin position="53"/>
        <end position="70"/>
    </location>
</feature>
<dbReference type="EMBL" id="QDKM01000006">
    <property type="protein sequence ID" value="PVH28102.1"/>
    <property type="molecule type" value="Genomic_DNA"/>
</dbReference>
<dbReference type="OrthoDB" id="7877082at2"/>